<feature type="binding site" evidence="2">
    <location>
        <position position="82"/>
    </location>
    <ligand>
        <name>7-chloro-L-tryptophan</name>
        <dbReference type="ChEBI" id="CHEBI:58713"/>
    </ligand>
</feature>
<dbReference type="InterPro" id="IPR006905">
    <property type="entry name" value="Flavin_halogenase"/>
</dbReference>
<accession>A0A395JIW6</accession>
<keyword evidence="2" id="KW-0274">FAD</keyword>
<dbReference type="AlphaFoldDB" id="A0A395JIW6"/>
<dbReference type="GO" id="GO:0004497">
    <property type="term" value="F:monooxygenase activity"/>
    <property type="evidence" value="ECO:0007669"/>
    <property type="project" value="InterPro"/>
</dbReference>
<dbReference type="Proteomes" id="UP000253083">
    <property type="component" value="Unassembled WGS sequence"/>
</dbReference>
<dbReference type="Pfam" id="PF04820">
    <property type="entry name" value="Trp_halogenase"/>
    <property type="match status" value="1"/>
</dbReference>
<organism evidence="3 4">
    <name type="scientific">Arenicella xantha</name>
    <dbReference type="NCBI Taxonomy" id="644221"/>
    <lineage>
        <taxon>Bacteria</taxon>
        <taxon>Pseudomonadati</taxon>
        <taxon>Pseudomonadota</taxon>
        <taxon>Gammaproteobacteria</taxon>
        <taxon>Arenicellales</taxon>
        <taxon>Arenicellaceae</taxon>
        <taxon>Arenicella</taxon>
    </lineage>
</organism>
<dbReference type="InterPro" id="IPR036188">
    <property type="entry name" value="FAD/NAD-bd_sf"/>
</dbReference>
<dbReference type="GO" id="GO:0000166">
    <property type="term" value="F:nucleotide binding"/>
    <property type="evidence" value="ECO:0007669"/>
    <property type="project" value="UniProtKB-KW"/>
</dbReference>
<dbReference type="OrthoDB" id="6278312at2"/>
<evidence type="ECO:0000313" key="4">
    <source>
        <dbReference type="Proteomes" id="UP000253083"/>
    </source>
</evidence>
<evidence type="ECO:0000313" key="3">
    <source>
        <dbReference type="EMBL" id="RBP48728.1"/>
    </source>
</evidence>
<dbReference type="RefSeq" id="WP_113955329.1">
    <property type="nucleotide sequence ID" value="NZ_QNRT01000005.1"/>
</dbReference>
<comment type="caution">
    <text evidence="3">The sequence shown here is derived from an EMBL/GenBank/DDBJ whole genome shotgun (WGS) entry which is preliminary data.</text>
</comment>
<dbReference type="SUPFAM" id="SSF51905">
    <property type="entry name" value="FAD/NAD(P)-binding domain"/>
    <property type="match status" value="1"/>
</dbReference>
<dbReference type="InterPro" id="IPR033856">
    <property type="entry name" value="Trp_halogen"/>
</dbReference>
<proteinExistence type="predicted"/>
<feature type="binding site" evidence="2">
    <location>
        <begin position="13"/>
        <end position="16"/>
    </location>
    <ligand>
        <name>FAD</name>
        <dbReference type="ChEBI" id="CHEBI:57692"/>
    </ligand>
</feature>
<gene>
    <name evidence="3" type="ORF">DFR28_10566</name>
</gene>
<dbReference type="Gene3D" id="3.50.50.60">
    <property type="entry name" value="FAD/NAD(P)-binding domain"/>
    <property type="match status" value="1"/>
</dbReference>
<keyword evidence="2" id="KW-0547">Nucleotide-binding</keyword>
<keyword evidence="4" id="KW-1185">Reference proteome</keyword>
<feature type="binding site" evidence="2">
    <location>
        <position position="343"/>
    </location>
    <ligand>
        <name>FAD</name>
        <dbReference type="ChEBI" id="CHEBI:57692"/>
    </ligand>
</feature>
<evidence type="ECO:0000256" key="2">
    <source>
        <dbReference type="PIRSR" id="PIRSR011396-2"/>
    </source>
</evidence>
<reference evidence="3 4" key="1">
    <citation type="submission" date="2018-06" db="EMBL/GenBank/DDBJ databases">
        <title>Genomic Encyclopedia of Type Strains, Phase IV (KMG-IV): sequencing the most valuable type-strain genomes for metagenomic binning, comparative biology and taxonomic classification.</title>
        <authorList>
            <person name="Goeker M."/>
        </authorList>
    </citation>
    <scope>NUCLEOTIDE SEQUENCE [LARGE SCALE GENOMIC DNA]</scope>
    <source>
        <strain evidence="3 4">DSM 24032</strain>
    </source>
</reference>
<dbReference type="EMBL" id="QNRT01000005">
    <property type="protein sequence ID" value="RBP48728.1"/>
    <property type="molecule type" value="Genomic_DNA"/>
</dbReference>
<name>A0A395JIW6_9GAMM</name>
<feature type="active site" evidence="1">
    <location>
        <position position="82"/>
    </location>
</feature>
<dbReference type="InParanoid" id="A0A395JIW6"/>
<dbReference type="PANTHER" id="PTHR43747:SF4">
    <property type="entry name" value="FLAVIN-DEPENDENT TRYPTOPHAN HALOGENASE"/>
    <property type="match status" value="1"/>
</dbReference>
<sequence>MQRSVRNIVIVGGGTAGWLTAGILASHYSDDPDTGLTISLVESPDVATIGVGEGTWPSMRTTLQKIGISETEFMRACDVSLKQGSRFNSWVTGANDYYYHPFSMPQGYSEFNLVPFWQTVREQVSFTDAVSPQGQLADRGLAPKQISTPEYAFQVNYGYHLDAGKFAEFLRRHCTEKLGVKHISDHVQTVHTHPNGDINGVHTSQHGLVTGDLFVDCTGFNGLLIDKHYEIPFNSVADTLFNDRALAVHVPYQRDNEPIASATLSTAQSAGWIWDIGLPSRRGVGHVYSSEFTSDEAAEVELRQYLEALVGRRQAHELTVRKIQFKPGHRASFWHRNCVAIGLSAGFVEPLEASALVLVEYAANMLAEQLPANRDVMDITAKRFNHKFAYRWQQIIEFLKLHYVLNQRDDAAYWQAHRHQDSVPDSLREKLKVWRHQAPWHLDTPHIDELFPSASYQYVLYGMGFVTYPQSLEARNASQQLAQANQLLHDNAKRTASLLNAMPNNRELINKVAEFGFQKI</sequence>
<protein>
    <submittedName>
        <fullName evidence="3">Tryptophan halogenase</fullName>
    </submittedName>
</protein>
<evidence type="ECO:0000256" key="1">
    <source>
        <dbReference type="PIRSR" id="PIRSR011396-1"/>
    </source>
</evidence>
<dbReference type="PANTHER" id="PTHR43747">
    <property type="entry name" value="FAD-BINDING PROTEIN"/>
    <property type="match status" value="1"/>
</dbReference>
<feature type="binding site" evidence="2">
    <location>
        <position position="352"/>
    </location>
    <ligand>
        <name>L-tryptophan</name>
        <dbReference type="ChEBI" id="CHEBI:57912"/>
    </ligand>
</feature>
<keyword evidence="2" id="KW-0285">Flavoprotein</keyword>
<dbReference type="PIRSF" id="PIRSF011396">
    <property type="entry name" value="Trp_halogenase"/>
    <property type="match status" value="1"/>
</dbReference>
<dbReference type="InterPro" id="IPR050816">
    <property type="entry name" value="Flavin-dep_Halogenase_NPB"/>
</dbReference>
<feature type="binding site" evidence="2">
    <location>
        <position position="187"/>
    </location>
    <ligand>
        <name>FAD</name>
        <dbReference type="ChEBI" id="CHEBI:57692"/>
    </ligand>
</feature>